<keyword evidence="2" id="KW-1185">Reference proteome</keyword>
<evidence type="ECO:0000313" key="2">
    <source>
        <dbReference type="Proteomes" id="UP001164963"/>
    </source>
</evidence>
<protein>
    <submittedName>
        <fullName evidence="1">Uncharacterized protein</fullName>
    </submittedName>
</protein>
<proteinExistence type="predicted"/>
<name>A0ABY6PZC1_9ACTN</name>
<dbReference type="Proteomes" id="UP001164963">
    <property type="component" value="Chromosome"/>
</dbReference>
<evidence type="ECO:0000313" key="1">
    <source>
        <dbReference type="EMBL" id="UZK57522.1"/>
    </source>
</evidence>
<organism evidence="1 2">
    <name type="scientific">Streptomyces drozdowiczii</name>
    <dbReference type="NCBI Taxonomy" id="202862"/>
    <lineage>
        <taxon>Bacteria</taxon>
        <taxon>Bacillati</taxon>
        <taxon>Actinomycetota</taxon>
        <taxon>Actinomycetes</taxon>
        <taxon>Kitasatosporales</taxon>
        <taxon>Streptomycetaceae</taxon>
        <taxon>Streptomyces</taxon>
    </lineage>
</organism>
<accession>A0ABY6PZC1</accession>
<gene>
    <name evidence="1" type="ORF">NEH16_28650</name>
</gene>
<dbReference type="RefSeq" id="WP_073969714.1">
    <property type="nucleotide sequence ID" value="NZ_CP098740.1"/>
</dbReference>
<sequence>MSETEFRATGVTEFSATGVRIDRWARSVTRAGQVTVKDGRVALLTSYGREIDSAPVGTVSAGRPWFAGSDATVARVNGRRYRLTMRRPDGKPGDAAPSHRFLEALYSAGGRRS</sequence>
<dbReference type="EMBL" id="CP098740">
    <property type="protein sequence ID" value="UZK57522.1"/>
    <property type="molecule type" value="Genomic_DNA"/>
</dbReference>
<reference evidence="1" key="1">
    <citation type="journal article" date="2022" name="Front. Microbiol.">
        <title>Mirubactin C rescues the lethal effect of cell wall biosynthesis mutations in Bacillus subtilis.</title>
        <authorList>
            <person name="Kepplinger B."/>
            <person name="Wen X."/>
            <person name="Tyler A.R."/>
            <person name="Kim B.Y."/>
            <person name="Brown J."/>
            <person name="Banks P."/>
            <person name="Dashti Y."/>
            <person name="Mackenzie E.S."/>
            <person name="Wills C."/>
            <person name="Kawai Y."/>
            <person name="Waldron K.J."/>
            <person name="Allenby N.E.E."/>
            <person name="Wu L.J."/>
            <person name="Hall M.J."/>
            <person name="Errington J."/>
        </authorList>
    </citation>
    <scope>NUCLEOTIDE SEQUENCE</scope>
    <source>
        <strain evidence="1">MDA8-470</strain>
    </source>
</reference>